<feature type="region of interest" description="Disordered" evidence="1">
    <location>
        <begin position="94"/>
        <end position="114"/>
    </location>
</feature>
<reference evidence="3 4" key="1">
    <citation type="submission" date="2020-08" db="EMBL/GenBank/DDBJ databases">
        <title>Genomic Encyclopedia of Type Strains, Phase III (KMG-III): the genomes of soil and plant-associated and newly described type strains.</title>
        <authorList>
            <person name="Whitman W."/>
        </authorList>
    </citation>
    <scope>NUCLEOTIDE SEQUENCE [LARGE SCALE GENOMIC DNA]</scope>
    <source>
        <strain evidence="3 4">CECT 4113</strain>
    </source>
</reference>
<dbReference type="RefSeq" id="WP_245438586.1">
    <property type="nucleotide sequence ID" value="NZ_JACHXH010000028.1"/>
</dbReference>
<dbReference type="AlphaFoldDB" id="A0A7W5BS02"/>
<evidence type="ECO:0000313" key="3">
    <source>
        <dbReference type="EMBL" id="MBB3138070.1"/>
    </source>
</evidence>
<comment type="caution">
    <text evidence="3">The sequence shown here is derived from an EMBL/GenBank/DDBJ whole genome shotgun (WGS) entry which is preliminary data.</text>
</comment>
<proteinExistence type="predicted"/>
<evidence type="ECO:0000259" key="2">
    <source>
        <dbReference type="Pfam" id="PF09851"/>
    </source>
</evidence>
<evidence type="ECO:0000313" key="4">
    <source>
        <dbReference type="Proteomes" id="UP000518315"/>
    </source>
</evidence>
<keyword evidence="4" id="KW-1185">Reference proteome</keyword>
<name>A0A7W5BS02_9HYPH</name>
<gene>
    <name evidence="3" type="ORF">FHS26_005848</name>
</gene>
<dbReference type="Pfam" id="PF09851">
    <property type="entry name" value="SHOCT"/>
    <property type="match status" value="1"/>
</dbReference>
<accession>A0A7W5BS02</accession>
<feature type="domain" description="SHOCT" evidence="2">
    <location>
        <begin position="232"/>
        <end position="258"/>
    </location>
</feature>
<dbReference type="EMBL" id="JACHXH010000028">
    <property type="protein sequence ID" value="MBB3138070.1"/>
    <property type="molecule type" value="Genomic_DNA"/>
</dbReference>
<evidence type="ECO:0000256" key="1">
    <source>
        <dbReference type="SAM" id="MobiDB-lite"/>
    </source>
</evidence>
<organism evidence="3 4">
    <name type="scientific">Rhizobium pisi</name>
    <dbReference type="NCBI Taxonomy" id="574561"/>
    <lineage>
        <taxon>Bacteria</taxon>
        <taxon>Pseudomonadati</taxon>
        <taxon>Pseudomonadota</taxon>
        <taxon>Alphaproteobacteria</taxon>
        <taxon>Hyphomicrobiales</taxon>
        <taxon>Rhizobiaceae</taxon>
        <taxon>Rhizobium/Agrobacterium group</taxon>
        <taxon>Rhizobium</taxon>
    </lineage>
</organism>
<protein>
    <recommendedName>
        <fullName evidence="2">SHOCT domain-containing protein</fullName>
    </recommendedName>
</protein>
<dbReference type="Proteomes" id="UP000518315">
    <property type="component" value="Unassembled WGS sequence"/>
</dbReference>
<sequence length="261" mass="28704">MERMAMNAEKRSEWFSSLAQKHGVSSDTIRQLYGAMVAGGGNQAQFNLPELGGMGQWSAGGMIMVGDMFNHALKSKVLDLCLDLSAAARTDAEAQPRFYQSQQQGDHAEHTSGRWYPHDLGIPASAGSQNSMRYAFFPSARRLALSDGNRTTIYDTDDHEITGFSQQQGTGQDVSFSSQHGRIALSTLRKVSEEAEPLRSLPVEKREENELRINKASAAARPKFESDDVIGKIERLAALHAKGILTDDEFATKKAELLSRI</sequence>
<dbReference type="InterPro" id="IPR018649">
    <property type="entry name" value="SHOCT"/>
</dbReference>